<dbReference type="RefSeq" id="WP_109641214.1">
    <property type="nucleotide sequence ID" value="NZ_QGHB01000016.1"/>
</dbReference>
<keyword evidence="1" id="KW-0812">Transmembrane</keyword>
<dbReference type="Proteomes" id="UP000246005">
    <property type="component" value="Unassembled WGS sequence"/>
</dbReference>
<reference evidence="2 3" key="1">
    <citation type="submission" date="2018-05" db="EMBL/GenBank/DDBJ databases">
        <title>Genomic Encyclopedia of Type Strains, Phase IV (KMG-IV): sequencing the most valuable type-strain genomes for metagenomic binning, comparative biology and taxonomic classification.</title>
        <authorList>
            <person name="Goeker M."/>
        </authorList>
    </citation>
    <scope>NUCLEOTIDE SEQUENCE [LARGE SCALE GENOMIC DNA]</scope>
    <source>
        <strain evidence="2 3">DSM 45480</strain>
    </source>
</reference>
<gene>
    <name evidence="2" type="ORF">C8D88_116156</name>
</gene>
<evidence type="ECO:0000313" key="3">
    <source>
        <dbReference type="Proteomes" id="UP000246005"/>
    </source>
</evidence>
<evidence type="ECO:0008006" key="4">
    <source>
        <dbReference type="Google" id="ProtNLM"/>
    </source>
</evidence>
<proteinExistence type="predicted"/>
<protein>
    <recommendedName>
        <fullName evidence="4">Holin</fullName>
    </recommendedName>
</protein>
<evidence type="ECO:0000256" key="1">
    <source>
        <dbReference type="SAM" id="Phobius"/>
    </source>
</evidence>
<name>A0A316HN49_9PSEU</name>
<organism evidence="2 3">
    <name type="scientific">Lentzea atacamensis</name>
    <dbReference type="NCBI Taxonomy" id="531938"/>
    <lineage>
        <taxon>Bacteria</taxon>
        <taxon>Bacillati</taxon>
        <taxon>Actinomycetota</taxon>
        <taxon>Actinomycetes</taxon>
        <taxon>Pseudonocardiales</taxon>
        <taxon>Pseudonocardiaceae</taxon>
        <taxon>Lentzea</taxon>
    </lineage>
</organism>
<keyword evidence="1" id="KW-0472">Membrane</keyword>
<sequence>MNLDLTMVLTVLVGTVIPILNGLLTKASSQTARTYLQLVLNAVAGFGMEWLDALINGTAYNVGQAATAAALSLIVAITTQAGVWRPLGVSEWAKSHGNTPAQYRLTSD</sequence>
<evidence type="ECO:0000313" key="2">
    <source>
        <dbReference type="EMBL" id="PWK81744.1"/>
    </source>
</evidence>
<keyword evidence="1" id="KW-1133">Transmembrane helix</keyword>
<feature type="transmembrane region" description="Helical" evidence="1">
    <location>
        <begin position="6"/>
        <end position="24"/>
    </location>
</feature>
<comment type="caution">
    <text evidence="2">The sequence shown here is derived from an EMBL/GenBank/DDBJ whole genome shotgun (WGS) entry which is preliminary data.</text>
</comment>
<dbReference type="EMBL" id="QGHB01000016">
    <property type="protein sequence ID" value="PWK81744.1"/>
    <property type="molecule type" value="Genomic_DNA"/>
</dbReference>
<accession>A0A316HN49</accession>
<dbReference type="AlphaFoldDB" id="A0A316HN49"/>